<evidence type="ECO:0000313" key="3">
    <source>
        <dbReference type="RefSeq" id="XP_022835324.1"/>
    </source>
</evidence>
<name>A0A9J7EU64_SPOLT</name>
<feature type="region of interest" description="Disordered" evidence="1">
    <location>
        <begin position="174"/>
        <end position="206"/>
    </location>
</feature>
<sequence length="273" mass="32205">FTGFKEISGSVVDKVKKPFTYNTNTPSKLDPPDYAYRNQKYLLSKITEVFCKDAYLKLIMAENIQGTYRGSLEYEMGIVSGNVIDKFTHMLDIYKHYSTPEIFHNPKTDVHVLMNAYAAIRSYYNQLIIDRNLFVKFENKHDEKNQKEDDYWEKMSEKYNIPVEQLKDARDKGLLKPEDFPNEEMPPSRRSMKMKTTVKPKRSIKRKRNMKWGRQNNNTEEAQYKKELRYKSWAQKWRGFNPDIEGIHIPKHIADIGLKNLSDFLPSEIQGAI</sequence>
<proteinExistence type="predicted"/>
<dbReference type="RefSeq" id="XP_022835324.1">
    <property type="nucleotide sequence ID" value="XM_022979556.1"/>
</dbReference>
<dbReference type="OrthoDB" id="7326688at2759"/>
<dbReference type="GeneID" id="111362811"/>
<protein>
    <submittedName>
        <fullName evidence="3">Uncharacterized protein LOC111362811</fullName>
    </submittedName>
</protein>
<dbReference type="KEGG" id="sliu:111362811"/>
<evidence type="ECO:0000256" key="1">
    <source>
        <dbReference type="SAM" id="MobiDB-lite"/>
    </source>
</evidence>
<feature type="compositionally biased region" description="Basic residues" evidence="1">
    <location>
        <begin position="190"/>
        <end position="206"/>
    </location>
</feature>
<feature type="non-terminal residue" evidence="3">
    <location>
        <position position="1"/>
    </location>
</feature>
<organism evidence="2 3">
    <name type="scientific">Spodoptera litura</name>
    <name type="common">Asian cotton leafworm</name>
    <dbReference type="NCBI Taxonomy" id="69820"/>
    <lineage>
        <taxon>Eukaryota</taxon>
        <taxon>Metazoa</taxon>
        <taxon>Ecdysozoa</taxon>
        <taxon>Arthropoda</taxon>
        <taxon>Hexapoda</taxon>
        <taxon>Insecta</taxon>
        <taxon>Pterygota</taxon>
        <taxon>Neoptera</taxon>
        <taxon>Endopterygota</taxon>
        <taxon>Lepidoptera</taxon>
        <taxon>Glossata</taxon>
        <taxon>Ditrysia</taxon>
        <taxon>Noctuoidea</taxon>
        <taxon>Noctuidae</taxon>
        <taxon>Amphipyrinae</taxon>
        <taxon>Spodoptera</taxon>
    </lineage>
</organism>
<evidence type="ECO:0000313" key="2">
    <source>
        <dbReference type="Proteomes" id="UP000301870"/>
    </source>
</evidence>
<reference evidence="3" key="1">
    <citation type="submission" date="2025-08" db="UniProtKB">
        <authorList>
            <consortium name="RefSeq"/>
        </authorList>
    </citation>
    <scope>IDENTIFICATION</scope>
    <source>
        <strain evidence="3">Ishihara</strain>
        <tissue evidence="3">Whole body</tissue>
    </source>
</reference>
<keyword evidence="2" id="KW-1185">Reference proteome</keyword>
<dbReference type="AlphaFoldDB" id="A0A9J7EU64"/>
<dbReference type="Proteomes" id="UP000301870">
    <property type="component" value="Unplaced"/>
</dbReference>
<accession>A0A9J7EU64</accession>
<gene>
    <name evidence="3" type="primary">LOC111362811</name>
</gene>